<name>A0A261UWB7_9BORD</name>
<dbReference type="EMBL" id="NEVQ01000002">
    <property type="protein sequence ID" value="OZI66176.1"/>
    <property type="molecule type" value="Genomic_DNA"/>
</dbReference>
<feature type="region of interest" description="Disordered" evidence="1">
    <location>
        <begin position="731"/>
        <end position="756"/>
    </location>
</feature>
<sequence length="810" mass="86900">MFQTTKSVRTAAIVAALFSAPLTASSVSVFAQPAPQQTAAPQSQNAAPQWPRTLEFHGTRYEVYQPQIDTWTGNRITGRMAIAMGPSNGQPTYGVADFSADANTDKANDEVHLTQLQITRVQVPTEPEKAQAIREQFSSRLPVELTLRLSELQLSYAASQQLSSLKAMPVKNTPPRIYVENAPTVLVLVDGAPVLKPVAHADGWQRVVNSRALILRGTNGDYHVNAVGYWYTSRSLSEGWRSESPSQGLLTVAATAAQQAPVDPMLAKGAARPPAAPALIVSSEPAELVLIQGQAQMRPVQGTNLLSVNNADHALFMQPADNRYYLLVSGRWFSASTLNGSWSYVPGNKLSADFARIDVHDPQAGVLASVPGTPQAKEALIASTIPQTATVSRTKATLHVDYVGGTPNFDRVAGTQLRYAVNTSVPVIQVTSNEYYALSQAVWFTASSPQGPWRVAASVPAAVYTIPPESPLHYVTYVHIYGSTPDTVVVGYTPGYLGMIAGPDGTVVYGTGYTYPPVIVNNSWVGYPPTYGYDAALGTAAGFAFGFAMADMWGPEPYWGPYGGFPYSRGVDINTVNVYGGWGHGTVTRSVGYNDWTGNEWRTAHVDGYNPATGSHFEGSRGADYNAYTGNAAAGQRDAYRNNSTGVSGASRSGVVENDDGQWRAGRQSVRNNANTGRTIVSSTTANGQAGDGTDNVDRRGIAHDSHTGNSVAWNNGHIYGDANGHVYQHSADGGWQTHTSSGWQPIQRSDFSSGNVTNYLNDQRQARDWSDNRFNAMRGDSDFAGRFGGGDRFGGGRFGGFGGGRGWRR</sequence>
<feature type="region of interest" description="Disordered" evidence="1">
    <location>
        <begin position="639"/>
        <end position="714"/>
    </location>
</feature>
<feature type="signal peptide" evidence="2">
    <location>
        <begin position="1"/>
        <end position="31"/>
    </location>
</feature>
<reference evidence="3 4" key="1">
    <citation type="submission" date="2017-05" db="EMBL/GenBank/DDBJ databases">
        <title>Complete and WGS of Bordetella genogroups.</title>
        <authorList>
            <person name="Spilker T."/>
            <person name="LiPuma J."/>
        </authorList>
    </citation>
    <scope>NUCLEOTIDE SEQUENCE [LARGE SCALE GENOMIC DNA]</scope>
    <source>
        <strain evidence="3 4">AU9919</strain>
    </source>
</reference>
<feature type="compositionally biased region" description="Polar residues" evidence="1">
    <location>
        <begin position="737"/>
        <end position="756"/>
    </location>
</feature>
<comment type="caution">
    <text evidence="3">The sequence shown here is derived from an EMBL/GenBank/DDBJ whole genome shotgun (WGS) entry which is preliminary data.</text>
</comment>
<evidence type="ECO:0000313" key="4">
    <source>
        <dbReference type="Proteomes" id="UP000216885"/>
    </source>
</evidence>
<evidence type="ECO:0000313" key="3">
    <source>
        <dbReference type="EMBL" id="OZI66176.1"/>
    </source>
</evidence>
<dbReference type="RefSeq" id="WP_094837097.1">
    <property type="nucleotide sequence ID" value="NZ_NEVQ01000002.1"/>
</dbReference>
<protein>
    <submittedName>
        <fullName evidence="3">Carbohydrate-binding family V/XII</fullName>
    </submittedName>
</protein>
<keyword evidence="4" id="KW-1185">Reference proteome</keyword>
<feature type="compositionally biased region" description="Basic and acidic residues" evidence="1">
    <location>
        <begin position="696"/>
        <end position="707"/>
    </location>
</feature>
<dbReference type="AlphaFoldDB" id="A0A261UWB7"/>
<organism evidence="3 4">
    <name type="scientific">Bordetella genomosp. 4</name>
    <dbReference type="NCBI Taxonomy" id="463044"/>
    <lineage>
        <taxon>Bacteria</taxon>
        <taxon>Pseudomonadati</taxon>
        <taxon>Pseudomonadota</taxon>
        <taxon>Betaproteobacteria</taxon>
        <taxon>Burkholderiales</taxon>
        <taxon>Alcaligenaceae</taxon>
        <taxon>Bordetella</taxon>
    </lineage>
</organism>
<gene>
    <name evidence="3" type="ORF">CAL20_02370</name>
</gene>
<evidence type="ECO:0000256" key="2">
    <source>
        <dbReference type="SAM" id="SignalP"/>
    </source>
</evidence>
<dbReference type="Proteomes" id="UP000216885">
    <property type="component" value="Unassembled WGS sequence"/>
</dbReference>
<proteinExistence type="predicted"/>
<feature type="compositionally biased region" description="Polar residues" evidence="1">
    <location>
        <begin position="669"/>
        <end position="688"/>
    </location>
</feature>
<evidence type="ECO:0000256" key="1">
    <source>
        <dbReference type="SAM" id="MobiDB-lite"/>
    </source>
</evidence>
<keyword evidence="2" id="KW-0732">Signal</keyword>
<feature type="chain" id="PRO_5013306179" evidence="2">
    <location>
        <begin position="32"/>
        <end position="810"/>
    </location>
</feature>
<feature type="compositionally biased region" description="Polar residues" evidence="1">
    <location>
        <begin position="641"/>
        <end position="651"/>
    </location>
</feature>
<accession>A0A261UWB7</accession>